<evidence type="ECO:0000313" key="1">
    <source>
        <dbReference type="EMBL" id="QDU25038.1"/>
    </source>
</evidence>
<dbReference type="EMBL" id="CP036274">
    <property type="protein sequence ID" value="QDU25038.1"/>
    <property type="molecule type" value="Genomic_DNA"/>
</dbReference>
<proteinExistence type="predicted"/>
<keyword evidence="2" id="KW-1185">Reference proteome</keyword>
<accession>A0A517Y455</accession>
<dbReference type="AlphaFoldDB" id="A0A517Y455"/>
<dbReference type="RefSeq" id="WP_145083283.1">
    <property type="nucleotide sequence ID" value="NZ_CP036274.1"/>
</dbReference>
<sequence>MAKARLEAGQVDVFTYTHSNWQVTDITFKLLWQAGWNVHDARDWASLHSQRRSLQPVALWRP</sequence>
<reference evidence="1 2" key="1">
    <citation type="submission" date="2019-02" db="EMBL/GenBank/DDBJ databases">
        <title>Deep-cultivation of Planctomycetes and their phenomic and genomic characterization uncovers novel biology.</title>
        <authorList>
            <person name="Wiegand S."/>
            <person name="Jogler M."/>
            <person name="Boedeker C."/>
            <person name="Pinto D."/>
            <person name="Vollmers J."/>
            <person name="Rivas-Marin E."/>
            <person name="Kohn T."/>
            <person name="Peeters S.H."/>
            <person name="Heuer A."/>
            <person name="Rast P."/>
            <person name="Oberbeckmann S."/>
            <person name="Bunk B."/>
            <person name="Jeske O."/>
            <person name="Meyerdierks A."/>
            <person name="Storesund J.E."/>
            <person name="Kallscheuer N."/>
            <person name="Luecker S."/>
            <person name="Lage O.M."/>
            <person name="Pohl T."/>
            <person name="Merkel B.J."/>
            <person name="Hornburger P."/>
            <person name="Mueller R.-W."/>
            <person name="Bruemmer F."/>
            <person name="Labrenz M."/>
            <person name="Spormann A.M."/>
            <person name="Op den Camp H."/>
            <person name="Overmann J."/>
            <person name="Amann R."/>
            <person name="Jetten M.S.M."/>
            <person name="Mascher T."/>
            <person name="Medema M.H."/>
            <person name="Devos D.P."/>
            <person name="Kaster A.-K."/>
            <person name="Ovreas L."/>
            <person name="Rohde M."/>
            <person name="Galperin M.Y."/>
            <person name="Jogler C."/>
        </authorList>
    </citation>
    <scope>NUCLEOTIDE SEQUENCE [LARGE SCALE GENOMIC DNA]</scope>
    <source>
        <strain evidence="1 2">ETA_A8</strain>
    </source>
</reference>
<dbReference type="KEGG" id="aagg:ETAA8_00990"/>
<name>A0A517Y455_9BACT</name>
<organism evidence="1 2">
    <name type="scientific">Anatilimnocola aggregata</name>
    <dbReference type="NCBI Taxonomy" id="2528021"/>
    <lineage>
        <taxon>Bacteria</taxon>
        <taxon>Pseudomonadati</taxon>
        <taxon>Planctomycetota</taxon>
        <taxon>Planctomycetia</taxon>
        <taxon>Pirellulales</taxon>
        <taxon>Pirellulaceae</taxon>
        <taxon>Anatilimnocola</taxon>
    </lineage>
</organism>
<gene>
    <name evidence="1" type="ORF">ETAA8_00990</name>
</gene>
<evidence type="ECO:0000313" key="2">
    <source>
        <dbReference type="Proteomes" id="UP000315017"/>
    </source>
</evidence>
<protein>
    <submittedName>
        <fullName evidence="1">Uncharacterized protein</fullName>
    </submittedName>
</protein>
<dbReference type="Proteomes" id="UP000315017">
    <property type="component" value="Chromosome"/>
</dbReference>